<accession>A0ABU2NYG4</accession>
<feature type="compositionally biased region" description="Pro residues" evidence="1">
    <location>
        <begin position="755"/>
        <end position="776"/>
    </location>
</feature>
<feature type="compositionally biased region" description="Basic and acidic residues" evidence="1">
    <location>
        <begin position="20"/>
        <end position="56"/>
    </location>
</feature>
<gene>
    <name evidence="2" type="ORF">RM572_25030</name>
</gene>
<protein>
    <submittedName>
        <fullName evidence="2">Uncharacterized protein</fullName>
    </submittedName>
</protein>
<sequence>MTPPEQGQEPPKSPGADARPASRDAAPERDRAGDGRKDDDGPERDGNADAEGRETADDPADGEQEKPQRAWDTRREILRHSPGIMLGRKSAVGGSVAGHDLHGVSGGHVAGDVYLGGRTEYHVAADGPVHASGEIRAAELDRMAAVFTRGEDDAGFAEALERLRSERIVVLTGAPSTGRRLAALMLLREVGAVPVRVLDPTVAPGKLRDQLTGGHGYALCDLAAGRERPLREHHLRAVADELRSGKGYLVITAEGSAVQAGPPPVPWRQPALDAMLRCHLQRLVEDPEATQRLLALPAAADFLRRDHRPGEVARFAHALADHHAGRTTPEDLEQFSRAAVRDQVREWFDDAELLLHDKAFLVSLAAFDGTPFPLTAELGDTLYALLQRTENPDESPRIPVFSTSTAQRLELARAETREQREDTEWGPVHQRTAHFRNPSTSLELLREVWTGHPSSRPGLLAWLRRLAEDGRPLVRTRAAATAAVLASADLPSAMALLIGPWALARQHRLRVAAVTALTLMHTLGTPNVPQILREWSTDPRPAMRWTAVRTYAVAGEDFPQEALSALIDAVRAADDGSFSTDARQELDEIAESAAMLLLAGTEGNVLPDLVPLLTEPRPVRSVVQQAFVLACTQTDGGDESGRPVLLDRYAGTADDAEGTPGAAYRHGLTALWRAVLNDRTRTRDALEVLRSWVRLADRDEGAEWSLAWLLHTLVATGDDRERLVHMLRNLRGTDGGPQPEAAGRLLAYLTAANPPQTPHVPHPSRPESAPPARPRS</sequence>
<comment type="caution">
    <text evidence="2">The sequence shown here is derived from an EMBL/GenBank/DDBJ whole genome shotgun (WGS) entry which is preliminary data.</text>
</comment>
<organism evidence="2 3">
    <name type="scientific">Streptomyces hazeniae</name>
    <dbReference type="NCBI Taxonomy" id="3075538"/>
    <lineage>
        <taxon>Bacteria</taxon>
        <taxon>Bacillati</taxon>
        <taxon>Actinomycetota</taxon>
        <taxon>Actinomycetes</taxon>
        <taxon>Kitasatosporales</taxon>
        <taxon>Streptomycetaceae</taxon>
        <taxon>Streptomyces</taxon>
    </lineage>
</organism>
<feature type="region of interest" description="Disordered" evidence="1">
    <location>
        <begin position="1"/>
        <end position="75"/>
    </location>
</feature>
<name>A0ABU2NYG4_9ACTN</name>
<dbReference type="InterPro" id="IPR016024">
    <property type="entry name" value="ARM-type_fold"/>
</dbReference>
<dbReference type="SUPFAM" id="SSF48371">
    <property type="entry name" value="ARM repeat"/>
    <property type="match status" value="1"/>
</dbReference>
<dbReference type="Proteomes" id="UP001183414">
    <property type="component" value="Unassembled WGS sequence"/>
</dbReference>
<feature type="compositionally biased region" description="Basic and acidic residues" evidence="1">
    <location>
        <begin position="63"/>
        <end position="75"/>
    </location>
</feature>
<feature type="region of interest" description="Disordered" evidence="1">
    <location>
        <begin position="751"/>
        <end position="776"/>
    </location>
</feature>
<keyword evidence="3" id="KW-1185">Reference proteome</keyword>
<dbReference type="EMBL" id="JAVREQ010000029">
    <property type="protein sequence ID" value="MDT0382032.1"/>
    <property type="molecule type" value="Genomic_DNA"/>
</dbReference>
<evidence type="ECO:0000313" key="3">
    <source>
        <dbReference type="Proteomes" id="UP001183414"/>
    </source>
</evidence>
<proteinExistence type="predicted"/>
<evidence type="ECO:0000313" key="2">
    <source>
        <dbReference type="EMBL" id="MDT0382032.1"/>
    </source>
</evidence>
<reference evidence="3" key="1">
    <citation type="submission" date="2023-07" db="EMBL/GenBank/DDBJ databases">
        <title>30 novel species of actinomycetes from the DSMZ collection.</title>
        <authorList>
            <person name="Nouioui I."/>
        </authorList>
    </citation>
    <scope>NUCLEOTIDE SEQUENCE [LARGE SCALE GENOMIC DNA]</scope>
    <source>
        <strain evidence="3">DSM 42041</strain>
    </source>
</reference>
<evidence type="ECO:0000256" key="1">
    <source>
        <dbReference type="SAM" id="MobiDB-lite"/>
    </source>
</evidence>
<dbReference type="RefSeq" id="WP_311675652.1">
    <property type="nucleotide sequence ID" value="NZ_JAVREQ010000029.1"/>
</dbReference>